<dbReference type="SUPFAM" id="SSF56796">
    <property type="entry name" value="Dehydroquinate synthase-like"/>
    <property type="match status" value="1"/>
</dbReference>
<evidence type="ECO:0000256" key="8">
    <source>
        <dbReference type="ARBA" id="ARBA00049006"/>
    </source>
</evidence>
<evidence type="ECO:0000313" key="13">
    <source>
        <dbReference type="EMBL" id="KIO73776.1"/>
    </source>
</evidence>
<feature type="binding site" evidence="11">
    <location>
        <begin position="126"/>
        <end position="129"/>
    </location>
    <ligand>
        <name>NAD(+)</name>
        <dbReference type="ChEBI" id="CHEBI:57540"/>
    </ligand>
</feature>
<evidence type="ECO:0000256" key="11">
    <source>
        <dbReference type="PIRSR" id="PIRSR000112-3"/>
    </source>
</evidence>
<dbReference type="PIRSF" id="PIRSF000112">
    <property type="entry name" value="Glycerol_dehydrogenase"/>
    <property type="match status" value="1"/>
</dbReference>
<name>A0A0D0FSF6_9BACI</name>
<feature type="binding site" evidence="9">
    <location>
        <position position="181"/>
    </location>
    <ligand>
        <name>glycerol</name>
        <dbReference type="ChEBI" id="CHEBI:17754"/>
    </ligand>
</feature>
<dbReference type="EMBL" id="JXLU01000024">
    <property type="protein sequence ID" value="KIO73776.1"/>
    <property type="molecule type" value="Genomic_DNA"/>
</dbReference>
<comment type="similarity">
    <text evidence="1">Belongs to the iron-containing alcohol dehydrogenase family.</text>
</comment>
<protein>
    <recommendedName>
        <fullName evidence="7">Glycerol dehydrogenase</fullName>
        <ecNumber evidence="6">1.1.1.6</ecNumber>
    </recommendedName>
</protein>
<feature type="binding site" evidence="11">
    <location>
        <begin position="104"/>
        <end position="108"/>
    </location>
    <ligand>
        <name>NAD(+)</name>
        <dbReference type="ChEBI" id="CHEBI:57540"/>
    </ligand>
</feature>
<dbReference type="PANTHER" id="PTHR43616:SF5">
    <property type="entry name" value="GLYCEROL DEHYDROGENASE 1"/>
    <property type="match status" value="1"/>
</dbReference>
<sequence>MKHKKGVEKMANIVFISPSKYVQGKGALKSIGTYAKDFGKKPLILADKIVWGITKETIIGSFNESGLDYHYIEFNGEASTNEVKRVAGMGEENGVDVVIGVGGGKTLDTAKAVADELNQNIIIVPTTASTDAPTSSLSVIYSDEGRFESYRFYKKNPDLVLVDTAVVVKAPARLFASGIADAMATWIEARATIKSNGEAMSGGKPSIAARAIAEACEKTLFTYGEAAYQAVKKGIVTSQVEAVVEANTLLSGIGFESGGLAAAHAIHNGFTALKGDIHHLTHGEKVAYGTLTQLVLENQSTEEILKYMRFYQKLDLPVTLKELHLENATYEDLLKVGAGATAEGETMGNLSGEITPEDVANAIIAVDQISKLL</sequence>
<evidence type="ECO:0000259" key="12">
    <source>
        <dbReference type="Pfam" id="PF00465"/>
    </source>
</evidence>
<accession>A0A0D0FSF6</accession>
<dbReference type="PROSITE" id="PS00060">
    <property type="entry name" value="ADH_IRON_2"/>
    <property type="match status" value="1"/>
</dbReference>
<feature type="binding site" evidence="11">
    <location>
        <position position="137"/>
    </location>
    <ligand>
        <name>NAD(+)</name>
        <dbReference type="ChEBI" id="CHEBI:57540"/>
    </ligand>
</feature>
<dbReference type="EC" id="1.1.1.6" evidence="6"/>
<feature type="binding site" evidence="9">
    <location>
        <position position="282"/>
    </location>
    <ligand>
        <name>glycerol</name>
        <dbReference type="ChEBI" id="CHEBI:17754"/>
    </ligand>
</feature>
<evidence type="ECO:0000256" key="2">
    <source>
        <dbReference type="ARBA" id="ARBA00022723"/>
    </source>
</evidence>
<gene>
    <name evidence="13" type="ORF">B4167_1901</name>
</gene>
<evidence type="ECO:0000256" key="9">
    <source>
        <dbReference type="PIRSR" id="PIRSR000112-1"/>
    </source>
</evidence>
<evidence type="ECO:0000256" key="10">
    <source>
        <dbReference type="PIRSR" id="PIRSR000112-2"/>
    </source>
</evidence>
<dbReference type="PROSITE" id="PS00913">
    <property type="entry name" value="ADH_IRON_1"/>
    <property type="match status" value="1"/>
</dbReference>
<dbReference type="AlphaFoldDB" id="A0A0D0FSF6"/>
<keyword evidence="9" id="KW-0862">Zinc</keyword>
<dbReference type="Gene3D" id="3.40.50.1970">
    <property type="match status" value="1"/>
</dbReference>
<organism evidence="13 14">
    <name type="scientific">Caldibacillus thermoamylovorans</name>
    <dbReference type="NCBI Taxonomy" id="35841"/>
    <lineage>
        <taxon>Bacteria</taxon>
        <taxon>Bacillati</taxon>
        <taxon>Bacillota</taxon>
        <taxon>Bacilli</taxon>
        <taxon>Bacillales</taxon>
        <taxon>Bacillaceae</taxon>
        <taxon>Caldibacillus</taxon>
    </lineage>
</organism>
<comment type="caution">
    <text evidence="13">The sequence shown here is derived from an EMBL/GenBank/DDBJ whole genome shotgun (WGS) entry which is preliminary data.</text>
</comment>
<dbReference type="InterPro" id="IPR001670">
    <property type="entry name" value="ADH_Fe/GldA"/>
</dbReference>
<dbReference type="Gene3D" id="1.20.1090.10">
    <property type="entry name" value="Dehydroquinate synthase-like - alpha domain"/>
    <property type="match status" value="1"/>
</dbReference>
<evidence type="ECO:0000256" key="5">
    <source>
        <dbReference type="ARBA" id="ARBA00037918"/>
    </source>
</evidence>
<feature type="binding site" evidence="10">
    <location>
        <position position="131"/>
    </location>
    <ligand>
        <name>glycerol</name>
        <dbReference type="ChEBI" id="CHEBI:17754"/>
    </ligand>
</feature>
<evidence type="ECO:0000256" key="6">
    <source>
        <dbReference type="ARBA" id="ARBA00039147"/>
    </source>
</evidence>
<feature type="binding site" evidence="11">
    <location>
        <position position="141"/>
    </location>
    <ligand>
        <name>NAD(+)</name>
        <dbReference type="ChEBI" id="CHEBI:57540"/>
    </ligand>
</feature>
<evidence type="ECO:0000256" key="7">
    <source>
        <dbReference type="ARBA" id="ARBA00040132"/>
    </source>
</evidence>
<feature type="binding site" evidence="9">
    <location>
        <position position="264"/>
    </location>
    <ligand>
        <name>glycerol</name>
        <dbReference type="ChEBI" id="CHEBI:17754"/>
    </ligand>
</feature>
<evidence type="ECO:0000256" key="1">
    <source>
        <dbReference type="ARBA" id="ARBA00007358"/>
    </source>
</evidence>
<dbReference type="GO" id="GO:0046872">
    <property type="term" value="F:metal ion binding"/>
    <property type="evidence" value="ECO:0007669"/>
    <property type="project" value="UniProtKB-KW"/>
</dbReference>
<evidence type="ECO:0000256" key="3">
    <source>
        <dbReference type="ARBA" id="ARBA00023002"/>
    </source>
</evidence>
<dbReference type="CDD" id="cd08170">
    <property type="entry name" value="GlyDH"/>
    <property type="match status" value="1"/>
</dbReference>
<keyword evidence="2 9" id="KW-0479">Metal-binding</keyword>
<comment type="cofactor">
    <cofactor evidence="9">
        <name>Zn(2+)</name>
        <dbReference type="ChEBI" id="CHEBI:29105"/>
    </cofactor>
    <text evidence="9">Binds 1 zinc ion per subunit.</text>
</comment>
<comment type="catalytic activity">
    <reaction evidence="8">
        <text>glycerol + NAD(+) = dihydroxyacetone + NADH + H(+)</text>
        <dbReference type="Rhea" id="RHEA:13769"/>
        <dbReference type="ChEBI" id="CHEBI:15378"/>
        <dbReference type="ChEBI" id="CHEBI:16016"/>
        <dbReference type="ChEBI" id="CHEBI:17754"/>
        <dbReference type="ChEBI" id="CHEBI:57540"/>
        <dbReference type="ChEBI" id="CHEBI:57945"/>
        <dbReference type="EC" id="1.1.1.6"/>
    </reaction>
</comment>
<keyword evidence="4 11" id="KW-0520">NAD</keyword>
<feature type="domain" description="Alcohol dehydrogenase iron-type/glycerol dehydrogenase GldA" evidence="12">
    <location>
        <begin position="18"/>
        <end position="164"/>
    </location>
</feature>
<feature type="binding site" evidence="11">
    <location>
        <position position="47"/>
    </location>
    <ligand>
        <name>NAD(+)</name>
        <dbReference type="ChEBI" id="CHEBI:57540"/>
    </ligand>
</feature>
<dbReference type="InterPro" id="IPR018211">
    <property type="entry name" value="ADH_Fe_CS"/>
</dbReference>
<dbReference type="GO" id="GO:0008888">
    <property type="term" value="F:glycerol dehydrogenase (NAD+) activity"/>
    <property type="evidence" value="ECO:0007669"/>
    <property type="project" value="UniProtKB-EC"/>
</dbReference>
<feature type="binding site" evidence="11">
    <location>
        <position position="135"/>
    </location>
    <ligand>
        <name>NAD(+)</name>
        <dbReference type="ChEBI" id="CHEBI:57540"/>
    </ligand>
</feature>
<dbReference type="Pfam" id="PF00465">
    <property type="entry name" value="Fe-ADH"/>
    <property type="match status" value="1"/>
</dbReference>
<dbReference type="Proteomes" id="UP000032076">
    <property type="component" value="Unassembled WGS sequence"/>
</dbReference>
<comment type="pathway">
    <text evidence="5">Polyol metabolism; glycerol fermentation; glycerone phosphate from glycerol (oxidative route): step 1/2.</text>
</comment>
<evidence type="ECO:0000313" key="14">
    <source>
        <dbReference type="Proteomes" id="UP000032076"/>
    </source>
</evidence>
<proteinExistence type="inferred from homology"/>
<dbReference type="PANTHER" id="PTHR43616">
    <property type="entry name" value="GLYCEROL DEHYDROGENASE"/>
    <property type="match status" value="1"/>
</dbReference>
<reference evidence="13 14" key="1">
    <citation type="submission" date="2015-01" db="EMBL/GenBank/DDBJ databases">
        <title>Draft Genome Sequences of Four Bacillus thermoamylovorans Strains, Isolated From Food Products.</title>
        <authorList>
            <person name="Krawcyk A.O."/>
            <person name="Berendsen E.M."/>
            <person name="Eijlander R.T."/>
            <person name="de Jong A."/>
            <person name="Wells-Bennik M."/>
            <person name="Kuipers O.P."/>
        </authorList>
    </citation>
    <scope>NUCLEOTIDE SEQUENCE [LARGE SCALE GENOMIC DNA]</scope>
    <source>
        <strain evidence="13 14">B4167</strain>
    </source>
</reference>
<dbReference type="InterPro" id="IPR016205">
    <property type="entry name" value="Glycerol_DH"/>
</dbReference>
<keyword evidence="3 13" id="KW-0560">Oxidoreductase</keyword>
<evidence type="ECO:0000256" key="4">
    <source>
        <dbReference type="ARBA" id="ARBA00023027"/>
    </source>
</evidence>
<dbReference type="NCBIfam" id="NF006941">
    <property type="entry name" value="PRK09423.1"/>
    <property type="match status" value="1"/>
</dbReference>